<dbReference type="eggNOG" id="arCOG02497">
    <property type="taxonomic scope" value="Archaea"/>
</dbReference>
<keyword evidence="2" id="KW-0472">Membrane</keyword>
<dbReference type="InterPro" id="IPR012334">
    <property type="entry name" value="Pectin_lyas_fold"/>
</dbReference>
<dbReference type="InterPro" id="IPR011050">
    <property type="entry name" value="Pectin_lyase_fold/virulence"/>
</dbReference>
<feature type="transmembrane region" description="Helical" evidence="2">
    <location>
        <begin position="958"/>
        <end position="979"/>
    </location>
</feature>
<feature type="domain" description="Right handed beta helix" evidence="3">
    <location>
        <begin position="420"/>
        <end position="579"/>
    </location>
</feature>
<dbReference type="Gene3D" id="2.160.20.10">
    <property type="entry name" value="Single-stranded right-handed beta-helix, Pectin lyase-like"/>
    <property type="match status" value="2"/>
</dbReference>
<dbReference type="Pfam" id="PF13229">
    <property type="entry name" value="Beta_helix"/>
    <property type="match status" value="1"/>
</dbReference>
<dbReference type="InterPro" id="IPR039448">
    <property type="entry name" value="Beta_helix"/>
</dbReference>
<feature type="transmembrane region" description="Helical" evidence="2">
    <location>
        <begin position="991"/>
        <end position="1011"/>
    </location>
</feature>
<evidence type="ECO:0000313" key="4">
    <source>
        <dbReference type="EMBL" id="ADE02950.1"/>
    </source>
</evidence>
<feature type="transmembrane region" description="Helical" evidence="2">
    <location>
        <begin position="1017"/>
        <end position="1038"/>
    </location>
</feature>
<evidence type="ECO:0000256" key="2">
    <source>
        <dbReference type="SAM" id="Phobius"/>
    </source>
</evidence>
<dbReference type="Proteomes" id="UP000008243">
    <property type="component" value="Chromosome"/>
</dbReference>
<evidence type="ECO:0000313" key="5">
    <source>
        <dbReference type="Proteomes" id="UP000008243"/>
    </source>
</evidence>
<keyword evidence="2" id="KW-1133">Transmembrane helix</keyword>
<dbReference type="GO" id="GO:0016829">
    <property type="term" value="F:lyase activity"/>
    <property type="evidence" value="ECO:0007669"/>
    <property type="project" value="UniProtKB-KW"/>
</dbReference>
<evidence type="ECO:0000259" key="3">
    <source>
        <dbReference type="Pfam" id="PF13229"/>
    </source>
</evidence>
<reference evidence="4 5" key="1">
    <citation type="journal article" date="2010" name="PLoS ONE">
        <title>The complete genome sequence of Haloferax volcanii DS2, a model archaeon.</title>
        <authorList>
            <person name="Hartman A.L."/>
            <person name="Norais C."/>
            <person name="Badger J.H."/>
            <person name="Delmas S."/>
            <person name="Haldenby S."/>
            <person name="Madupu R."/>
            <person name="Robinson J."/>
            <person name="Khouri H."/>
            <person name="Ren Q."/>
            <person name="Lowe T.M."/>
            <person name="Maupin-Furlow J."/>
            <person name="Pohlschroder M."/>
            <person name="Daniels C."/>
            <person name="Pfeiffer F."/>
            <person name="Allers T."/>
            <person name="Eisen J.A."/>
        </authorList>
    </citation>
    <scope>NUCLEOTIDE SEQUENCE [LARGE SCALE GENOMIC DNA]</scope>
    <source>
        <strain evidence="5">ATCC 29605 / DSM 3757 / JCM 8879 / NBRC 14742 / NCIMB 2012 / VKM B-1768 / DS2</strain>
    </source>
</reference>
<evidence type="ECO:0000256" key="1">
    <source>
        <dbReference type="SAM" id="MobiDB-lite"/>
    </source>
</evidence>
<name>D4GUM9_HALVD</name>
<keyword evidence="2" id="KW-0812">Transmembrane</keyword>
<gene>
    <name evidence="4" type="ordered locus">HVO_2081</name>
</gene>
<sequence length="1041" mass="109785">MGNNLISWAVVLVVVCTLFTPVSSAPAAAAPPAVTFVETPIQSDTTWTADEGPYRLIRSVAIEPGATLTIRPGTEVQLAEGVSLTVRGSLQAEGTAERPVRITQSAPSGRNLRWETIRYNGTESSTLSLRHTTLHGGHSGITTTSGAGSVTIVDSRLENFSVAGISVNGTAMPPVELTRSTLTDIGGHAVRASPSTGAVEEVELNTTDRRRNQTVRHTLGLALGVGVSMETIRLRYPTERSVRDVDAETLDRIGLDTDNDGDIDRSLDDDVSDVSVSGRRVEISLSRSVYVSSRDRLIVEYGGVVNPRTRGVYPIGVSVLEHRTPQLSDGVHAMYVVGEETTPFAYTRPTDLTRVRGITVSQSVFDGIDGAGVFAAADIVTGVRISESRFTDVRGDGVAIRAAQSESSFRDNRLRAGDAGIHVETRTQTTLVASENRISESETGIRVRQSERRVRGVTRVTLRGNELVANDRNGLEIQSETSEGELLLANNTMSENGGDGVALSNWAIKDSRVSGNQLFDNGDDGIAIDSHVVRNLTLSRNRIADNGGDGLDVSVRALVRDVAATDNTISDNRGHALAVRSDLLVHRVAVAGNDLTNNGGAGLLVSTPLTHNGRLSVTDNVLVANGYGLVARGTLNATVQRNDIVFNTNSHVRPPPLPGVDPGTGVYIAEGPRGAVLDQSDPDAPFAELVANPRLRQQIEITRLWGDTVAVLRTDGVSHVRSTTEGAVDVRRVDGTLPTGVELSYANSTPDRFRVADNDIYGHDTGMEINITQLVTANTTARIVTDSIQTVNAESNYWGAASGPYHASILPEGEGDEVTITNGWVDFIPVADAPTGQQYRRPTARLDAPSAAEPGSRIDVSGADSTAGTGSVTTYHFVVNGTNHTTRDSADLRLQMPNETLSVSLAVEDDLGIDSNASATARVRAASSGDAAVSAPGSQSAASGPEQGVSSGAGLRSAWGLLGGGCLLAALFFGGYGMVRTVRNQPVPMRGVFVQALAAFGILVWLVAGFVGSTQLVLVGGAAGVVWGGLTLVAYLLATRL</sequence>
<dbReference type="SUPFAM" id="SSF51126">
    <property type="entry name" value="Pectin lyase-like"/>
    <property type="match status" value="3"/>
</dbReference>
<protein>
    <submittedName>
        <fullName evidence="4">Pectin lyase domain protein</fullName>
    </submittedName>
</protein>
<dbReference type="AlphaFoldDB" id="D4GUM9"/>
<dbReference type="KEGG" id="hvo:HVO_2081"/>
<dbReference type="InterPro" id="IPR006626">
    <property type="entry name" value="PbH1"/>
</dbReference>
<proteinExistence type="predicted"/>
<accession>D4GUM9</accession>
<keyword evidence="4" id="KW-0456">Lyase</keyword>
<dbReference type="eggNOG" id="arCOG07581">
    <property type="taxonomic scope" value="Archaea"/>
</dbReference>
<keyword evidence="5" id="KW-1185">Reference proteome</keyword>
<dbReference type="STRING" id="309800.HVO_2081"/>
<dbReference type="SMART" id="SM00710">
    <property type="entry name" value="PbH1"/>
    <property type="match status" value="16"/>
</dbReference>
<dbReference type="EMBL" id="CP001956">
    <property type="protein sequence ID" value="ADE02950.1"/>
    <property type="molecule type" value="Genomic_DNA"/>
</dbReference>
<feature type="region of interest" description="Disordered" evidence="1">
    <location>
        <begin position="836"/>
        <end position="867"/>
    </location>
</feature>
<dbReference type="PaxDb" id="309800-C498_05693"/>
<dbReference type="EnsemblBacteria" id="ADE02950">
    <property type="protein sequence ID" value="ADE02950"/>
    <property type="gene ID" value="HVO_2081"/>
</dbReference>
<organism evidence="4 5">
    <name type="scientific">Haloferax volcanii (strain ATCC 29605 / DSM 3757 / JCM 8879 / NBRC 14742 / NCIMB 2012 / VKM B-1768 / DS2)</name>
    <name type="common">Halobacterium volcanii</name>
    <dbReference type="NCBI Taxonomy" id="309800"/>
    <lineage>
        <taxon>Archaea</taxon>
        <taxon>Methanobacteriati</taxon>
        <taxon>Methanobacteriota</taxon>
        <taxon>Stenosarchaea group</taxon>
        <taxon>Halobacteria</taxon>
        <taxon>Halobacteriales</taxon>
        <taxon>Haloferacaceae</taxon>
        <taxon>Haloferax</taxon>
    </lineage>
</organism>
<dbReference type="HOGENOM" id="CLU_297661_0_0_2"/>